<organism evidence="1 2">
    <name type="scientific">Protopolystoma xenopodis</name>
    <dbReference type="NCBI Taxonomy" id="117903"/>
    <lineage>
        <taxon>Eukaryota</taxon>
        <taxon>Metazoa</taxon>
        <taxon>Spiralia</taxon>
        <taxon>Lophotrochozoa</taxon>
        <taxon>Platyhelminthes</taxon>
        <taxon>Monogenea</taxon>
        <taxon>Polyopisthocotylea</taxon>
        <taxon>Polystomatidea</taxon>
        <taxon>Polystomatidae</taxon>
        <taxon>Protopolystoma</taxon>
    </lineage>
</organism>
<evidence type="ECO:0000313" key="1">
    <source>
        <dbReference type="EMBL" id="VEL23035.1"/>
    </source>
</evidence>
<accession>A0A448WY43</accession>
<dbReference type="EMBL" id="CAAALY010059656">
    <property type="protein sequence ID" value="VEL23035.1"/>
    <property type="molecule type" value="Genomic_DNA"/>
</dbReference>
<name>A0A448WY43_9PLAT</name>
<gene>
    <name evidence="1" type="ORF">PXEA_LOCUS16475</name>
</gene>
<dbReference type="AlphaFoldDB" id="A0A448WY43"/>
<comment type="caution">
    <text evidence="1">The sequence shown here is derived from an EMBL/GenBank/DDBJ whole genome shotgun (WGS) entry which is preliminary data.</text>
</comment>
<sequence>MAIRNLRLTNSELWDEELEKPTKLCLGSGHPEEAIQRNIQIVMSRWLDRAYERKTRDTNEKLWMSNRLQIALEEENISENFTSCLGRLDDSARTTKRRQVYVFNNRKRHRQEMDPEGQMEVKKM</sequence>
<protein>
    <submittedName>
        <fullName evidence="1">Uncharacterized protein</fullName>
    </submittedName>
</protein>
<keyword evidence="2" id="KW-1185">Reference proteome</keyword>
<reference evidence="1" key="1">
    <citation type="submission" date="2018-11" db="EMBL/GenBank/DDBJ databases">
        <authorList>
            <consortium name="Pathogen Informatics"/>
        </authorList>
    </citation>
    <scope>NUCLEOTIDE SEQUENCE</scope>
</reference>
<proteinExistence type="predicted"/>
<dbReference type="Proteomes" id="UP000784294">
    <property type="component" value="Unassembled WGS sequence"/>
</dbReference>
<evidence type="ECO:0000313" key="2">
    <source>
        <dbReference type="Proteomes" id="UP000784294"/>
    </source>
</evidence>